<dbReference type="CDD" id="cd00531">
    <property type="entry name" value="NTF2_like"/>
    <property type="match status" value="1"/>
</dbReference>
<protein>
    <submittedName>
        <fullName evidence="3">DUF4440 domain-containing protein</fullName>
    </submittedName>
</protein>
<dbReference type="Proteomes" id="UP001549773">
    <property type="component" value="Unassembled WGS sequence"/>
</dbReference>
<dbReference type="SUPFAM" id="SSF54427">
    <property type="entry name" value="NTF2-like"/>
    <property type="match status" value="1"/>
</dbReference>
<evidence type="ECO:0000313" key="3">
    <source>
        <dbReference type="EMBL" id="MET7028332.1"/>
    </source>
</evidence>
<organism evidence="3 4">
    <name type="scientific">Sediminicola luteus</name>
    <dbReference type="NCBI Taxonomy" id="319238"/>
    <lineage>
        <taxon>Bacteria</taxon>
        <taxon>Pseudomonadati</taxon>
        <taxon>Bacteroidota</taxon>
        <taxon>Flavobacteriia</taxon>
        <taxon>Flavobacteriales</taxon>
        <taxon>Flavobacteriaceae</taxon>
        <taxon>Sediminicola</taxon>
    </lineage>
</organism>
<gene>
    <name evidence="3" type="ORF">ABXZ32_02945</name>
</gene>
<reference evidence="3 4" key="1">
    <citation type="submission" date="2024-07" db="EMBL/GenBank/DDBJ databases">
        <title>The genome sequence of type strain Sediminicola luteus GDMCC 1.2596T.</title>
        <authorList>
            <person name="Liu Y."/>
        </authorList>
    </citation>
    <scope>NUCLEOTIDE SEQUENCE [LARGE SCALE GENOMIC DNA]</scope>
    <source>
        <strain evidence="3 4">GDMCC 1.2596</strain>
    </source>
</reference>
<dbReference type="Pfam" id="PF14534">
    <property type="entry name" value="DUF4440"/>
    <property type="match status" value="1"/>
</dbReference>
<evidence type="ECO:0000313" key="4">
    <source>
        <dbReference type="Proteomes" id="UP001549773"/>
    </source>
</evidence>
<name>A0ABV2TSS6_9FLAO</name>
<dbReference type="Gene3D" id="3.10.450.50">
    <property type="match status" value="1"/>
</dbReference>
<accession>A0ABV2TSS6</accession>
<dbReference type="InterPro" id="IPR032710">
    <property type="entry name" value="NTF2-like_dom_sf"/>
</dbReference>
<keyword evidence="1" id="KW-0732">Signal</keyword>
<proteinExistence type="predicted"/>
<feature type="chain" id="PRO_5045217492" evidence="1">
    <location>
        <begin position="24"/>
        <end position="155"/>
    </location>
</feature>
<sequence>MKHIKSKISLMAFLLFSSFNLFAQNYSGEQKDIDAILKNIENFSQYYMNADYPMLASCYTLDGKIFPNNAQIIEGRDAIEKRWTLPQSVAILKHQVTPIEIKVINEYAYDYGIYEGETLRANGSTISWKGKYVIVWKKIDGEWKIYLDIWNDIKA</sequence>
<keyword evidence="4" id="KW-1185">Reference proteome</keyword>
<dbReference type="RefSeq" id="WP_354617188.1">
    <property type="nucleotide sequence ID" value="NZ_JBEWYP010000001.1"/>
</dbReference>
<evidence type="ECO:0000259" key="2">
    <source>
        <dbReference type="Pfam" id="PF14534"/>
    </source>
</evidence>
<dbReference type="EMBL" id="JBEWYP010000001">
    <property type="protein sequence ID" value="MET7028332.1"/>
    <property type="molecule type" value="Genomic_DNA"/>
</dbReference>
<feature type="signal peptide" evidence="1">
    <location>
        <begin position="1"/>
        <end position="23"/>
    </location>
</feature>
<evidence type="ECO:0000256" key="1">
    <source>
        <dbReference type="SAM" id="SignalP"/>
    </source>
</evidence>
<comment type="caution">
    <text evidence="3">The sequence shown here is derived from an EMBL/GenBank/DDBJ whole genome shotgun (WGS) entry which is preliminary data.</text>
</comment>
<feature type="domain" description="DUF4440" evidence="2">
    <location>
        <begin position="36"/>
        <end position="145"/>
    </location>
</feature>
<dbReference type="InterPro" id="IPR027843">
    <property type="entry name" value="DUF4440"/>
</dbReference>